<dbReference type="OrthoDB" id="163641at2"/>
<dbReference type="RefSeq" id="WP_112432748.1">
    <property type="nucleotide sequence ID" value="NZ_MCIF01000002.1"/>
</dbReference>
<accession>A0A328VV09</accession>
<dbReference type="Proteomes" id="UP000248706">
    <property type="component" value="Unassembled WGS sequence"/>
</dbReference>
<reference evidence="1 2" key="1">
    <citation type="submission" date="2016-08" db="EMBL/GenBank/DDBJ databases">
        <title>Analysis of Carbohydrate Active Enzymes in Thermogemmatispora T81 Reveals Carbohydrate Degradation Ability.</title>
        <authorList>
            <person name="Tomazini A."/>
            <person name="Lal S."/>
            <person name="Stott M."/>
            <person name="Henrissat B."/>
            <person name="Polikarpov I."/>
            <person name="Sparling R."/>
            <person name="Levin D.B."/>
        </authorList>
    </citation>
    <scope>NUCLEOTIDE SEQUENCE [LARGE SCALE GENOMIC DNA]</scope>
    <source>
        <strain evidence="1 2">T81</strain>
    </source>
</reference>
<protein>
    <submittedName>
        <fullName evidence="1">Uncharacterized protein</fullName>
    </submittedName>
</protein>
<dbReference type="EMBL" id="MCIF01000002">
    <property type="protein sequence ID" value="RAQ97925.1"/>
    <property type="molecule type" value="Genomic_DNA"/>
</dbReference>
<keyword evidence="2" id="KW-1185">Reference proteome</keyword>
<organism evidence="1 2">
    <name type="scientific">Thermogemmatispora tikiterensis</name>
    <dbReference type="NCBI Taxonomy" id="1825093"/>
    <lineage>
        <taxon>Bacteria</taxon>
        <taxon>Bacillati</taxon>
        <taxon>Chloroflexota</taxon>
        <taxon>Ktedonobacteria</taxon>
        <taxon>Thermogemmatisporales</taxon>
        <taxon>Thermogemmatisporaceae</taxon>
        <taxon>Thermogemmatispora</taxon>
    </lineage>
</organism>
<dbReference type="AlphaFoldDB" id="A0A328VV09"/>
<evidence type="ECO:0000313" key="2">
    <source>
        <dbReference type="Proteomes" id="UP000248706"/>
    </source>
</evidence>
<evidence type="ECO:0000313" key="1">
    <source>
        <dbReference type="EMBL" id="RAQ97925.1"/>
    </source>
</evidence>
<proteinExistence type="predicted"/>
<gene>
    <name evidence="1" type="ORF">A4R35_20470</name>
</gene>
<sequence length="82" mass="9140">MSASEEQPSRDGSEVARLLAQIQAEYEAAERGLQGLALGVSRHCFITRRMERMGEIHAQLRALVGEQAMILIARHLDGPQQR</sequence>
<name>A0A328VV09_9CHLR</name>
<comment type="caution">
    <text evidence="1">The sequence shown here is derived from an EMBL/GenBank/DDBJ whole genome shotgun (WGS) entry which is preliminary data.</text>
</comment>